<dbReference type="Proteomes" id="UP000220158">
    <property type="component" value="Chromosome 14"/>
</dbReference>
<dbReference type="EMBL" id="LN835309">
    <property type="protein sequence ID" value="CRH02740.1"/>
    <property type="molecule type" value="Genomic_DNA"/>
</dbReference>
<feature type="domain" description="Centrosomal protein CEP104 N-terminal" evidence="2">
    <location>
        <begin position="42"/>
        <end position="151"/>
    </location>
</feature>
<dbReference type="GeneID" id="39738906"/>
<feature type="domain" description="Centrosomal protein CEP104 Zn finger" evidence="3">
    <location>
        <begin position="849"/>
        <end position="957"/>
    </location>
</feature>
<name>A0A1J1HBB6_PLARL</name>
<feature type="coiled-coil region" evidence="1">
    <location>
        <begin position="743"/>
        <end position="770"/>
    </location>
</feature>
<dbReference type="InterPro" id="IPR011989">
    <property type="entry name" value="ARM-like"/>
</dbReference>
<dbReference type="InterPro" id="IPR008979">
    <property type="entry name" value="Galactose-bd-like_sf"/>
</dbReference>
<keyword evidence="1" id="KW-0175">Coiled coil</keyword>
<evidence type="ECO:0000259" key="3">
    <source>
        <dbReference type="Pfam" id="PF21039"/>
    </source>
</evidence>
<evidence type="ECO:0008006" key="6">
    <source>
        <dbReference type="Google" id="ProtNLM"/>
    </source>
</evidence>
<accession>A0A1J1HBB6</accession>
<dbReference type="AlphaFoldDB" id="A0A1J1HBB6"/>
<dbReference type="InterPro" id="IPR052607">
    <property type="entry name" value="CEP104-like"/>
</dbReference>
<evidence type="ECO:0000313" key="5">
    <source>
        <dbReference type="Proteomes" id="UP000220158"/>
    </source>
</evidence>
<dbReference type="OrthoDB" id="66599at2759"/>
<dbReference type="RefSeq" id="XP_028535260.1">
    <property type="nucleotide sequence ID" value="XM_028679559.1"/>
</dbReference>
<dbReference type="OMA" id="HFLSECS"/>
<dbReference type="Pfam" id="PF21038">
    <property type="entry name" value="CEP104_N"/>
    <property type="match status" value="1"/>
</dbReference>
<evidence type="ECO:0000259" key="2">
    <source>
        <dbReference type="Pfam" id="PF21038"/>
    </source>
</evidence>
<dbReference type="KEGG" id="prel:PRELSG_1447400"/>
<evidence type="ECO:0000256" key="1">
    <source>
        <dbReference type="SAM" id="Coils"/>
    </source>
</evidence>
<dbReference type="SUPFAM" id="SSF48371">
    <property type="entry name" value="ARM repeat"/>
    <property type="match status" value="1"/>
</dbReference>
<proteinExistence type="predicted"/>
<dbReference type="InterPro" id="IPR016024">
    <property type="entry name" value="ARM-type_fold"/>
</dbReference>
<keyword evidence="5" id="KW-1185">Reference proteome</keyword>
<protein>
    <recommendedName>
        <fullName evidence="6">TOG domain-containing protein</fullName>
    </recommendedName>
</protein>
<dbReference type="Gene3D" id="1.25.10.10">
    <property type="entry name" value="Leucine-rich Repeat Variant"/>
    <property type="match status" value="1"/>
</dbReference>
<dbReference type="GO" id="GO:0005929">
    <property type="term" value="C:cilium"/>
    <property type="evidence" value="ECO:0007669"/>
    <property type="project" value="TreeGrafter"/>
</dbReference>
<dbReference type="VEuPathDB" id="PlasmoDB:PRELSG_1447400"/>
<dbReference type="PANTHER" id="PTHR13371:SF0">
    <property type="entry name" value="CENTROSOMAL PROTEIN OF 104 KDA"/>
    <property type="match status" value="1"/>
</dbReference>
<dbReference type="InterPro" id="IPR048738">
    <property type="entry name" value="CEP104_Znf"/>
</dbReference>
<organism evidence="4 5">
    <name type="scientific">Plasmodium relictum</name>
    <dbReference type="NCBI Taxonomy" id="85471"/>
    <lineage>
        <taxon>Eukaryota</taxon>
        <taxon>Sar</taxon>
        <taxon>Alveolata</taxon>
        <taxon>Apicomplexa</taxon>
        <taxon>Aconoidasida</taxon>
        <taxon>Haemosporida</taxon>
        <taxon>Plasmodiidae</taxon>
        <taxon>Plasmodium</taxon>
        <taxon>Plasmodium (Haemamoeba)</taxon>
    </lineage>
</organism>
<gene>
    <name evidence="4" type="ORF">PRELSG_1447400</name>
</gene>
<reference evidence="4 5" key="1">
    <citation type="submission" date="2015-04" db="EMBL/GenBank/DDBJ databases">
        <authorList>
            <consortium name="Pathogen Informatics"/>
        </authorList>
    </citation>
    <scope>NUCLEOTIDE SEQUENCE [LARGE SCALE GENOMIC DNA]</scope>
    <source>
        <strain evidence="4 5">SGS1</strain>
    </source>
</reference>
<dbReference type="PANTHER" id="PTHR13371">
    <property type="entry name" value="GLYCINE-, GLUTAMATE-, THIENYLCYCLOHEXYLPIPERIDINE-BINDING PROTEIN"/>
    <property type="match status" value="1"/>
</dbReference>
<dbReference type="InterPro" id="IPR048739">
    <property type="entry name" value="CEP104_N"/>
</dbReference>
<dbReference type="SUPFAM" id="SSF49785">
    <property type="entry name" value="Galactose-binding domain-like"/>
    <property type="match status" value="1"/>
</dbReference>
<sequence>MSSKDKDNLKLKYKILSASSNDKDYDILNLLKNTGKKVHKPWLSEKNSTYPQEIILQIKPAKIKYLEFLSHEYTITKKIEIFVSNNNKDYSKVGFFRFNDNASTSYCARELKYVYLPCTIKCVFIKLKLHKPYNNYLNTYSQIGLYYVNIIPEEIPSISSEITSSCNKLNFLPNKKIKNDNDNCNSVNTKTFLKKKEIANSLHIYDKNITENISEEGICCGSFRRSFSKYDKNKINFLYEKLENKIKCFENLKGECVAKEEFNKANELKKIVNTFIFLKSIITFLKGKKKKYVREENYGKAKRLKEKEIKVKIIIKNIEQLRIVNDCSKKWYYEWLVLYYKELEFYEKEINKIMSNENIKNIKKSCGIFNQNVDENDSDIDLSKILLLICSDDEKKREIGFDFAYKPFEDREKKRSNFWCNNIESLCLIIKRGISDSSYNIFIKSVVILEKMLIMFQDYFLNVDNTDSESYNSKNGKYLKCIISSLLKRLDDSNLDIVDICIKTIMMMLHNSFTSFKNVFSIILSMLFYFFSADVTSEINEKIIVSLMSFYYSLINKYYTSVKNDINLKKVLEIISLFLEVDLESIKQTSLDFFVNIYNTVENRDELFEEFLLNISFDTKNLIINRINQEEKEKTKVEQNGGKFSFKKYDNNEKRLEIENEISQKNCMFMNNDDLLKKNTYLNKNYLKIKETIACKNNIETTNEISNISNNGTEKNIKEDYKTINKCVEDNKEDIKISKLTYLENINLKKEICHEEIQELEEKNIIENKELKKPQNNDVKKEETKHPVTLSSFRLNKNIINDKEKYEDKSIEFKKIYVNDEEKISDKGEFNEDYTKINENNEGHVPDFTCKYCYRMDEGFTEVGLEKHWIKKCPMLCACPNCFLIVELVVIYDHFLSECSHSYMYTSCEYCNKVVKKNLLDTHIMNECNGKKTEYLSCYYCSLSIESFDINKWRTHFLSCSKNPRLVE</sequence>
<dbReference type="Pfam" id="PF21039">
    <property type="entry name" value="CEP104_ZnF"/>
    <property type="match status" value="1"/>
</dbReference>
<evidence type="ECO:0000313" key="4">
    <source>
        <dbReference type="EMBL" id="CRH02740.1"/>
    </source>
</evidence>